<proteinExistence type="predicted"/>
<keyword evidence="3" id="KW-1185">Reference proteome</keyword>
<feature type="compositionally biased region" description="Polar residues" evidence="1">
    <location>
        <begin position="235"/>
        <end position="247"/>
    </location>
</feature>
<feature type="compositionally biased region" description="Low complexity" evidence="1">
    <location>
        <begin position="137"/>
        <end position="149"/>
    </location>
</feature>
<evidence type="ECO:0000313" key="3">
    <source>
        <dbReference type="Proteomes" id="UP001176517"/>
    </source>
</evidence>
<dbReference type="AlphaFoldDB" id="A0AAN6GTZ2"/>
<evidence type="ECO:0000256" key="1">
    <source>
        <dbReference type="SAM" id="MobiDB-lite"/>
    </source>
</evidence>
<feature type="compositionally biased region" description="Polar residues" evidence="1">
    <location>
        <begin position="13"/>
        <end position="26"/>
    </location>
</feature>
<name>A0AAN6GTZ2_9BASI</name>
<feature type="compositionally biased region" description="Low complexity" evidence="1">
    <location>
        <begin position="75"/>
        <end position="102"/>
    </location>
</feature>
<evidence type="ECO:0000313" key="2">
    <source>
        <dbReference type="EMBL" id="KAK0555953.1"/>
    </source>
</evidence>
<organism evidence="2 3">
    <name type="scientific">Tilletia horrida</name>
    <dbReference type="NCBI Taxonomy" id="155126"/>
    <lineage>
        <taxon>Eukaryota</taxon>
        <taxon>Fungi</taxon>
        <taxon>Dikarya</taxon>
        <taxon>Basidiomycota</taxon>
        <taxon>Ustilaginomycotina</taxon>
        <taxon>Exobasidiomycetes</taxon>
        <taxon>Tilletiales</taxon>
        <taxon>Tilletiaceae</taxon>
        <taxon>Tilletia</taxon>
    </lineage>
</organism>
<feature type="region of interest" description="Disordered" evidence="1">
    <location>
        <begin position="13"/>
        <end position="283"/>
    </location>
</feature>
<protein>
    <submittedName>
        <fullName evidence="2">Uncharacterized protein</fullName>
    </submittedName>
</protein>
<feature type="compositionally biased region" description="Low complexity" evidence="1">
    <location>
        <begin position="201"/>
        <end position="216"/>
    </location>
</feature>
<accession>A0AAN6GTZ2</accession>
<gene>
    <name evidence="2" type="ORF">OC846_001505</name>
</gene>
<sequence length="283" mass="29396">MSSSLLYTAITNRFAANTIGNGSQPEGTEDDQALNEWENVSHTSDDDLVDVQSLPGTAPGTPRSRSRPPSPPPSGAATGTSQAASPSPTKASSRSRSAAASKSKTDPLRSLPSDAFEPFEHAETFLTIPPTPFSPNAAGSVAEGSSTAAAGGGGAGIATGSAGSSKKASAAATWTRREARTDWKLTFAKQVRQARRDQERSGALGSSSGSGYSTPSRTERLASAGIMTNTERKQQQWAESESQTGYSKAQLRDHYKSQGSRGGKVKGKSGKGGVKTVEESIWD</sequence>
<dbReference type="Proteomes" id="UP001176517">
    <property type="component" value="Unassembled WGS sequence"/>
</dbReference>
<feature type="compositionally biased region" description="Low complexity" evidence="1">
    <location>
        <begin position="158"/>
        <end position="174"/>
    </location>
</feature>
<dbReference type="EMBL" id="JAPDMZ010000022">
    <property type="protein sequence ID" value="KAK0555953.1"/>
    <property type="molecule type" value="Genomic_DNA"/>
</dbReference>
<reference evidence="2" key="1">
    <citation type="journal article" date="2023" name="PhytoFront">
        <title>Draft Genome Resources of Seven Strains of Tilletia horrida, Causal Agent of Kernel Smut of Rice.</title>
        <authorList>
            <person name="Khanal S."/>
            <person name="Antony Babu S."/>
            <person name="Zhou X.G."/>
        </authorList>
    </citation>
    <scope>NUCLEOTIDE SEQUENCE</scope>
    <source>
        <strain evidence="2">TX6</strain>
    </source>
</reference>
<comment type="caution">
    <text evidence="2">The sequence shown here is derived from an EMBL/GenBank/DDBJ whole genome shotgun (WGS) entry which is preliminary data.</text>
</comment>